<reference evidence="1" key="1">
    <citation type="submission" date="2014-09" db="EMBL/GenBank/DDBJ databases">
        <authorList>
            <person name="Magalhaes I.L.F."/>
            <person name="Oliveira U."/>
            <person name="Santos F.R."/>
            <person name="Vidigal T.H.D.A."/>
            <person name="Brescovit A.D."/>
            <person name="Santos A.J."/>
        </authorList>
    </citation>
    <scope>NUCLEOTIDE SEQUENCE</scope>
    <source>
        <tissue evidence="1">Shoot tissue taken approximately 20 cm above the soil surface</tissue>
    </source>
</reference>
<dbReference type="EMBL" id="GBRH01181753">
    <property type="protein sequence ID" value="JAE16143.1"/>
    <property type="molecule type" value="Transcribed_RNA"/>
</dbReference>
<proteinExistence type="predicted"/>
<organism evidence="1">
    <name type="scientific">Arundo donax</name>
    <name type="common">Giant reed</name>
    <name type="synonym">Donax arundinaceus</name>
    <dbReference type="NCBI Taxonomy" id="35708"/>
    <lineage>
        <taxon>Eukaryota</taxon>
        <taxon>Viridiplantae</taxon>
        <taxon>Streptophyta</taxon>
        <taxon>Embryophyta</taxon>
        <taxon>Tracheophyta</taxon>
        <taxon>Spermatophyta</taxon>
        <taxon>Magnoliopsida</taxon>
        <taxon>Liliopsida</taxon>
        <taxon>Poales</taxon>
        <taxon>Poaceae</taxon>
        <taxon>PACMAD clade</taxon>
        <taxon>Arundinoideae</taxon>
        <taxon>Arundineae</taxon>
        <taxon>Arundo</taxon>
    </lineage>
</organism>
<reference evidence="1" key="2">
    <citation type="journal article" date="2015" name="Data Brief">
        <title>Shoot transcriptome of the giant reed, Arundo donax.</title>
        <authorList>
            <person name="Barrero R.A."/>
            <person name="Guerrero F.D."/>
            <person name="Moolhuijzen P."/>
            <person name="Goolsby J.A."/>
            <person name="Tidwell J."/>
            <person name="Bellgard S.E."/>
            <person name="Bellgard M.I."/>
        </authorList>
    </citation>
    <scope>NUCLEOTIDE SEQUENCE</scope>
    <source>
        <tissue evidence="1">Shoot tissue taken approximately 20 cm above the soil surface</tissue>
    </source>
</reference>
<protein>
    <submittedName>
        <fullName evidence="1">Uncharacterized protein</fullName>
    </submittedName>
</protein>
<sequence length="37" mass="4332">MHDARPYLKITLTQENRNNYRRIYDSDVPVLQLLGAG</sequence>
<dbReference type="AlphaFoldDB" id="A0A0A9G678"/>
<evidence type="ECO:0000313" key="1">
    <source>
        <dbReference type="EMBL" id="JAE16143.1"/>
    </source>
</evidence>
<name>A0A0A9G678_ARUDO</name>
<accession>A0A0A9G678</accession>